<sequence>MRVQHTYPLTLPQKHAFAKAITELHSTTFLTPSLFVNVSFHLLQPRNEENVYFLAGEPVAHNNAGPNRLLAMVRTGPKRTKATWDDLAAKLEERWYDIVNDEKLNGHRTGDANADRAAKKMHLITFYPMLAARENGVTIPDAGSESSWLSENMPFFKSQAFEHGDEDFRKMIDEIDTREDLKAMVKNT</sequence>
<dbReference type="OrthoDB" id="9981319at2759"/>
<dbReference type="Gene3D" id="3.30.429.10">
    <property type="entry name" value="Macrophage Migration Inhibitory Factor"/>
    <property type="match status" value="1"/>
</dbReference>
<gene>
    <name evidence="1" type="ORF">G647_03095</name>
</gene>
<accession>V9DJ01</accession>
<dbReference type="VEuPathDB" id="FungiDB:G647_03095"/>
<name>V9DJ01_9EURO</name>
<protein>
    <recommendedName>
        <fullName evidence="3">Tautomerase cis-CaaD-like domain-containing protein</fullName>
    </recommendedName>
</protein>
<evidence type="ECO:0000313" key="2">
    <source>
        <dbReference type="Proteomes" id="UP000030678"/>
    </source>
</evidence>
<reference evidence="1 2" key="1">
    <citation type="submission" date="2013-03" db="EMBL/GenBank/DDBJ databases">
        <title>The Genome Sequence of Cladophialophora carrionii CBS 160.54.</title>
        <authorList>
            <consortium name="The Broad Institute Genomics Platform"/>
            <person name="Cuomo C."/>
            <person name="de Hoog S."/>
            <person name="Gorbushina A."/>
            <person name="Walker B."/>
            <person name="Young S.K."/>
            <person name="Zeng Q."/>
            <person name="Gargeya S."/>
            <person name="Fitzgerald M."/>
            <person name="Haas B."/>
            <person name="Abouelleil A."/>
            <person name="Allen A.W."/>
            <person name="Alvarado L."/>
            <person name="Arachchi H.M."/>
            <person name="Berlin A.M."/>
            <person name="Chapman S.B."/>
            <person name="Gainer-Dewar J."/>
            <person name="Goldberg J."/>
            <person name="Griggs A."/>
            <person name="Gujja S."/>
            <person name="Hansen M."/>
            <person name="Howarth C."/>
            <person name="Imamovic A."/>
            <person name="Ireland A."/>
            <person name="Larimer J."/>
            <person name="McCowan C."/>
            <person name="Murphy C."/>
            <person name="Pearson M."/>
            <person name="Poon T.W."/>
            <person name="Priest M."/>
            <person name="Roberts A."/>
            <person name="Saif S."/>
            <person name="Shea T."/>
            <person name="Sisk P."/>
            <person name="Sykes S."/>
            <person name="Wortman J."/>
            <person name="Nusbaum C."/>
            <person name="Birren B."/>
        </authorList>
    </citation>
    <scope>NUCLEOTIDE SEQUENCE [LARGE SCALE GENOMIC DNA]</scope>
    <source>
        <strain evidence="1 2">CBS 160.54</strain>
    </source>
</reference>
<dbReference type="GeneID" id="19981588"/>
<organism evidence="1 2">
    <name type="scientific">Cladophialophora carrionii CBS 160.54</name>
    <dbReference type="NCBI Taxonomy" id="1279043"/>
    <lineage>
        <taxon>Eukaryota</taxon>
        <taxon>Fungi</taxon>
        <taxon>Dikarya</taxon>
        <taxon>Ascomycota</taxon>
        <taxon>Pezizomycotina</taxon>
        <taxon>Eurotiomycetes</taxon>
        <taxon>Chaetothyriomycetidae</taxon>
        <taxon>Chaetothyriales</taxon>
        <taxon>Herpotrichiellaceae</taxon>
        <taxon>Cladophialophora</taxon>
    </lineage>
</organism>
<dbReference type="RefSeq" id="XP_008725663.1">
    <property type="nucleotide sequence ID" value="XM_008727441.1"/>
</dbReference>
<dbReference type="InterPro" id="IPR014347">
    <property type="entry name" value="Tautomerase/MIF_sf"/>
</dbReference>
<proteinExistence type="predicted"/>
<dbReference type="HOGENOM" id="CLU_088298_0_0_1"/>
<evidence type="ECO:0008006" key="3">
    <source>
        <dbReference type="Google" id="ProtNLM"/>
    </source>
</evidence>
<dbReference type="Proteomes" id="UP000030678">
    <property type="component" value="Unassembled WGS sequence"/>
</dbReference>
<dbReference type="AlphaFoldDB" id="V9DJ01"/>
<evidence type="ECO:0000313" key="1">
    <source>
        <dbReference type="EMBL" id="ETI26318.1"/>
    </source>
</evidence>
<dbReference type="EMBL" id="KB822703">
    <property type="protein sequence ID" value="ETI26318.1"/>
    <property type="molecule type" value="Genomic_DNA"/>
</dbReference>